<dbReference type="InterPro" id="IPR007016">
    <property type="entry name" value="O-antigen_ligase-rel_domated"/>
</dbReference>
<feature type="transmembrane region" description="Helical" evidence="5">
    <location>
        <begin position="175"/>
        <end position="195"/>
    </location>
</feature>
<dbReference type="GO" id="GO:0016020">
    <property type="term" value="C:membrane"/>
    <property type="evidence" value="ECO:0007669"/>
    <property type="project" value="UniProtKB-SubCell"/>
</dbReference>
<dbReference type="PANTHER" id="PTHR37422:SF13">
    <property type="entry name" value="LIPOPOLYSACCHARIDE BIOSYNTHESIS PROTEIN PA4999-RELATED"/>
    <property type="match status" value="1"/>
</dbReference>
<comment type="subcellular location">
    <subcellularLocation>
        <location evidence="1">Membrane</location>
        <topology evidence="1">Multi-pass membrane protein</topology>
    </subcellularLocation>
</comment>
<dbReference type="InterPro" id="IPR051533">
    <property type="entry name" value="WaaL-like"/>
</dbReference>
<feature type="transmembrane region" description="Helical" evidence="5">
    <location>
        <begin position="352"/>
        <end position="368"/>
    </location>
</feature>
<evidence type="ECO:0000313" key="7">
    <source>
        <dbReference type="EMBL" id="VAW48336.1"/>
    </source>
</evidence>
<organism evidence="7">
    <name type="scientific">hydrothermal vent metagenome</name>
    <dbReference type="NCBI Taxonomy" id="652676"/>
    <lineage>
        <taxon>unclassified sequences</taxon>
        <taxon>metagenomes</taxon>
        <taxon>ecological metagenomes</taxon>
    </lineage>
</organism>
<evidence type="ECO:0000256" key="4">
    <source>
        <dbReference type="ARBA" id="ARBA00023136"/>
    </source>
</evidence>
<protein>
    <recommendedName>
        <fullName evidence="6">O-antigen ligase-related domain-containing protein</fullName>
    </recommendedName>
</protein>
<evidence type="ECO:0000256" key="2">
    <source>
        <dbReference type="ARBA" id="ARBA00022692"/>
    </source>
</evidence>
<feature type="transmembrane region" description="Helical" evidence="5">
    <location>
        <begin position="240"/>
        <end position="262"/>
    </location>
</feature>
<keyword evidence="4 5" id="KW-0472">Membrane</keyword>
<feature type="transmembrane region" description="Helical" evidence="5">
    <location>
        <begin position="143"/>
        <end position="163"/>
    </location>
</feature>
<feature type="transmembrane region" description="Helical" evidence="5">
    <location>
        <begin position="407"/>
        <end position="424"/>
    </location>
</feature>
<keyword evidence="3 5" id="KW-1133">Transmembrane helix</keyword>
<evidence type="ECO:0000256" key="5">
    <source>
        <dbReference type="SAM" id="Phobius"/>
    </source>
</evidence>
<evidence type="ECO:0000256" key="3">
    <source>
        <dbReference type="ARBA" id="ARBA00022989"/>
    </source>
</evidence>
<evidence type="ECO:0000259" key="6">
    <source>
        <dbReference type="Pfam" id="PF04932"/>
    </source>
</evidence>
<feature type="transmembrane region" description="Helical" evidence="5">
    <location>
        <begin position="121"/>
        <end position="137"/>
    </location>
</feature>
<gene>
    <name evidence="7" type="ORF">MNBD_GAMMA03-2083</name>
</gene>
<feature type="transmembrane region" description="Helical" evidence="5">
    <location>
        <begin position="33"/>
        <end position="50"/>
    </location>
</feature>
<reference evidence="7" key="1">
    <citation type="submission" date="2018-06" db="EMBL/GenBank/DDBJ databases">
        <authorList>
            <person name="Zhirakovskaya E."/>
        </authorList>
    </citation>
    <scope>NUCLEOTIDE SEQUENCE</scope>
</reference>
<accession>A0A3B0WVH9</accession>
<feature type="transmembrane region" description="Helical" evidence="5">
    <location>
        <begin position="374"/>
        <end position="395"/>
    </location>
</feature>
<dbReference type="PANTHER" id="PTHR37422">
    <property type="entry name" value="TEICHURONIC ACID BIOSYNTHESIS PROTEIN TUAE"/>
    <property type="match status" value="1"/>
</dbReference>
<proteinExistence type="predicted"/>
<keyword evidence="2 5" id="KW-0812">Transmembrane</keyword>
<name>A0A3B0WVH9_9ZZZZ</name>
<sequence>MSLNHRTHLLVGNIFLILTLGFCLLIGKLVTVLPSMVPVLLVFALFVFFLSIANTDLAMTLLIFAMLLSPELSLGAISKQRAVVIRVEDLLIVVFSLAWLAKTTTHGKIGFITKTPINRWIGFYISIFVLSTIMGMTSERLKAMTGIFYILKYLEYFFIYYLVCGLLKNKMQVKFYLKAFIITFAIVNIYAFLQIGSADRVSAPFEGEIGEPNTLGGYQILLLGIIIGILTHVKSLKWRLPLVGLTFFSLVPFAFTLSRASYMSILPMYFTLIFFNKFKTRNILIGFFIIFVILSFFFFPKNIKERIAYTFVAQEQETIKPVEIGGVTLGSSASARIQDWVRLFHKWKKRPFFGYGITGAGFVDSQFIRTLVELGLVGFSAFIGLLIVIFRRVLWIYRNTQDDWYKGIALGFLAGHVGMIFHATTANTFILIRIMEPYWFLAAIVMMIPKLEAMQKKEDEVVAVEKVKEVSVPTQSVVPRNVDIISGRRVNGN</sequence>
<feature type="transmembrane region" description="Helical" evidence="5">
    <location>
        <begin position="215"/>
        <end position="233"/>
    </location>
</feature>
<dbReference type="Pfam" id="PF04932">
    <property type="entry name" value="Wzy_C"/>
    <property type="match status" value="1"/>
</dbReference>
<feature type="transmembrane region" description="Helical" evidence="5">
    <location>
        <begin position="282"/>
        <end position="299"/>
    </location>
</feature>
<evidence type="ECO:0000256" key="1">
    <source>
        <dbReference type="ARBA" id="ARBA00004141"/>
    </source>
</evidence>
<feature type="domain" description="O-antigen ligase-related" evidence="6">
    <location>
        <begin position="246"/>
        <end position="383"/>
    </location>
</feature>
<dbReference type="EMBL" id="UOFC01000203">
    <property type="protein sequence ID" value="VAW48336.1"/>
    <property type="molecule type" value="Genomic_DNA"/>
</dbReference>
<feature type="transmembrane region" description="Helical" evidence="5">
    <location>
        <begin position="83"/>
        <end position="101"/>
    </location>
</feature>
<feature type="transmembrane region" description="Helical" evidence="5">
    <location>
        <begin position="7"/>
        <end position="27"/>
    </location>
</feature>
<dbReference type="AlphaFoldDB" id="A0A3B0WVH9"/>